<protein>
    <recommendedName>
        <fullName evidence="7">Major facilitator superfamily (MFS) profile domain-containing protein</fullName>
    </recommendedName>
</protein>
<accession>A0A2I2L129</accession>
<dbReference type="EMBL" id="FZMO01000544">
    <property type="protein sequence ID" value="SNQ51633.1"/>
    <property type="molecule type" value="Genomic_DNA"/>
</dbReference>
<comment type="subcellular location">
    <subcellularLocation>
        <location evidence="1">Cell membrane</location>
        <topology evidence="1">Multi-pass membrane protein</topology>
    </subcellularLocation>
</comment>
<evidence type="ECO:0000256" key="3">
    <source>
        <dbReference type="ARBA" id="ARBA00022692"/>
    </source>
</evidence>
<keyword evidence="9" id="KW-1185">Reference proteome</keyword>
<dbReference type="InterPro" id="IPR011701">
    <property type="entry name" value="MFS"/>
</dbReference>
<evidence type="ECO:0000313" key="9">
    <source>
        <dbReference type="Proteomes" id="UP000234331"/>
    </source>
</evidence>
<dbReference type="Proteomes" id="UP000234331">
    <property type="component" value="Unassembled WGS sequence"/>
</dbReference>
<dbReference type="SUPFAM" id="SSF103473">
    <property type="entry name" value="MFS general substrate transporter"/>
    <property type="match status" value="1"/>
</dbReference>
<keyword evidence="5 6" id="KW-0472">Membrane</keyword>
<dbReference type="GO" id="GO:0022857">
    <property type="term" value="F:transmembrane transporter activity"/>
    <property type="evidence" value="ECO:0007669"/>
    <property type="project" value="InterPro"/>
</dbReference>
<dbReference type="OrthoDB" id="9815525at2"/>
<dbReference type="PANTHER" id="PTHR23513">
    <property type="entry name" value="INTEGRAL MEMBRANE EFFLUX PROTEIN-RELATED"/>
    <property type="match status" value="1"/>
</dbReference>
<feature type="transmembrane region" description="Helical" evidence="6">
    <location>
        <begin position="105"/>
        <end position="127"/>
    </location>
</feature>
<gene>
    <name evidence="8" type="ORF">FRACA_770016</name>
</gene>
<dbReference type="Gene3D" id="1.20.1250.20">
    <property type="entry name" value="MFS general substrate transporter like domains"/>
    <property type="match status" value="1"/>
</dbReference>
<feature type="transmembrane region" description="Helical" evidence="6">
    <location>
        <begin position="160"/>
        <end position="188"/>
    </location>
</feature>
<dbReference type="InterPro" id="IPR020846">
    <property type="entry name" value="MFS_dom"/>
</dbReference>
<reference evidence="8 9" key="1">
    <citation type="submission" date="2017-06" db="EMBL/GenBank/DDBJ databases">
        <authorList>
            <person name="Kim H.J."/>
            <person name="Triplett B.A."/>
        </authorList>
    </citation>
    <scope>NUCLEOTIDE SEQUENCE [LARGE SCALE GENOMIC DNA]</scope>
    <source>
        <strain evidence="8">FRACA_ARgP5</strain>
    </source>
</reference>
<evidence type="ECO:0000313" key="8">
    <source>
        <dbReference type="EMBL" id="SNQ51633.1"/>
    </source>
</evidence>
<evidence type="ECO:0000256" key="4">
    <source>
        <dbReference type="ARBA" id="ARBA00022989"/>
    </source>
</evidence>
<dbReference type="RefSeq" id="WP_101835705.1">
    <property type="nucleotide sequence ID" value="NZ_FZMO01000544.1"/>
</dbReference>
<dbReference type="GO" id="GO:0005886">
    <property type="term" value="C:plasma membrane"/>
    <property type="evidence" value="ECO:0007669"/>
    <property type="project" value="UniProtKB-SubCell"/>
</dbReference>
<sequence>MTTDPGIRDFRVLWCGESVSLLGDRVATFAVPTLAILTLHASTGEVGLLTMATYVAYPVAGLGAGLLVDRYTRRRMMLLAGVARLGLYLSIPLAQHHGMLTIEQLLLVVAVSGCFTMVYDVALQGYLPLLLPGARLPRGNAAVEFSRTTSQVVGPALGGALAGAFGAVAAVTLNALSFAGSIAGVSALRTREPAVRPRASRDTASARLREGFAFVLAHDVLRPLTLSAAARNLGITMTKTAIYLYAYRALGLSVGAMGLILAVGAVTAVLGASTAGLVTRRLGYGRTLLCTAGEGFVWLLVPLALLGHPALVLGVIVAAAAPWLPIWNSQVATARQVLAPPELQSRVLASIRTIAWGTLPLGSLLGGGLAAVLVAALGERAGLALTIVAGGLIATCALRPLLTPAVRDLRDVPLAPRPVGQPVGGPQIAGARP</sequence>
<feature type="transmembrane region" description="Helical" evidence="6">
    <location>
        <begin position="249"/>
        <end position="275"/>
    </location>
</feature>
<feature type="domain" description="Major facilitator superfamily (MFS) profile" evidence="7">
    <location>
        <begin position="1"/>
        <end position="407"/>
    </location>
</feature>
<evidence type="ECO:0000256" key="6">
    <source>
        <dbReference type="SAM" id="Phobius"/>
    </source>
</evidence>
<feature type="transmembrane region" description="Helical" evidence="6">
    <location>
        <begin position="354"/>
        <end position="377"/>
    </location>
</feature>
<evidence type="ECO:0000259" key="7">
    <source>
        <dbReference type="PROSITE" id="PS50850"/>
    </source>
</evidence>
<keyword evidence="4 6" id="KW-1133">Transmembrane helix</keyword>
<evidence type="ECO:0000256" key="2">
    <source>
        <dbReference type="ARBA" id="ARBA00022475"/>
    </source>
</evidence>
<keyword evidence="2" id="KW-1003">Cell membrane</keyword>
<evidence type="ECO:0000256" key="1">
    <source>
        <dbReference type="ARBA" id="ARBA00004651"/>
    </source>
</evidence>
<feature type="transmembrane region" description="Helical" evidence="6">
    <location>
        <begin position="383"/>
        <end position="402"/>
    </location>
</feature>
<feature type="transmembrane region" description="Helical" evidence="6">
    <location>
        <begin position="46"/>
        <end position="68"/>
    </location>
</feature>
<evidence type="ECO:0000256" key="5">
    <source>
        <dbReference type="ARBA" id="ARBA00023136"/>
    </source>
</evidence>
<dbReference type="PANTHER" id="PTHR23513:SF6">
    <property type="entry name" value="MAJOR FACILITATOR SUPERFAMILY ASSOCIATED DOMAIN-CONTAINING PROTEIN"/>
    <property type="match status" value="1"/>
</dbReference>
<proteinExistence type="predicted"/>
<dbReference type="AlphaFoldDB" id="A0A2I2L129"/>
<keyword evidence="3 6" id="KW-0812">Transmembrane</keyword>
<dbReference type="InterPro" id="IPR036259">
    <property type="entry name" value="MFS_trans_sf"/>
</dbReference>
<feature type="transmembrane region" description="Helical" evidence="6">
    <location>
        <begin position="295"/>
        <end position="321"/>
    </location>
</feature>
<dbReference type="Pfam" id="PF07690">
    <property type="entry name" value="MFS_1"/>
    <property type="match status" value="1"/>
</dbReference>
<dbReference type="PROSITE" id="PS50850">
    <property type="entry name" value="MFS"/>
    <property type="match status" value="1"/>
</dbReference>
<organism evidence="8 9">
    <name type="scientific">Frankia canadensis</name>
    <dbReference type="NCBI Taxonomy" id="1836972"/>
    <lineage>
        <taxon>Bacteria</taxon>
        <taxon>Bacillati</taxon>
        <taxon>Actinomycetota</taxon>
        <taxon>Actinomycetes</taxon>
        <taxon>Frankiales</taxon>
        <taxon>Frankiaceae</taxon>
        <taxon>Frankia</taxon>
    </lineage>
</organism>
<name>A0A2I2L129_9ACTN</name>
<dbReference type="CDD" id="cd06173">
    <property type="entry name" value="MFS_MefA_like"/>
    <property type="match status" value="1"/>
</dbReference>